<dbReference type="PANTHER" id="PTHR32432">
    <property type="entry name" value="CELL DIVISION PROTEIN FTSA-RELATED"/>
    <property type="match status" value="1"/>
</dbReference>
<sequence length="316" mass="35427">MGISSRVTGVDIGHYSIKAVTLTPTHHDMYSVVFCAELLVPCGIFADNHMLDYQKIVKKLKELKKTLPVFSYKVATSIPDSAVITKQLQLDSYQLSHLDIKSHVQEQLPFLSEDLSFDYIPSVEVHSSTHLGPRYQVVATRQSLIANRTSLLESAGFTPLMVNQQANSLSAVWHFLAQKMGQQHWFILEIGLTQVTLCHGGADEMSFYQTNTRYEELTDSGRPLWVEWVEQQIAMYRSGADVRRIDGIWVGGGGGCSAQLLHDLNRWLALPTKAIPIDQLCDMRSTQLVLSSNYTAAFGMALSGLHWMRTRHALCN</sequence>
<name>A0A7X4LHZ3_9VIBR</name>
<protein>
    <recommendedName>
        <fullName evidence="3">Pilus assembly protein PilM</fullName>
    </recommendedName>
</protein>
<gene>
    <name evidence="1" type="ORF">F9817_03635</name>
</gene>
<dbReference type="AlphaFoldDB" id="A0A7X4LHZ3"/>
<dbReference type="Gene3D" id="3.30.420.40">
    <property type="match status" value="1"/>
</dbReference>
<keyword evidence="2" id="KW-1185">Reference proteome</keyword>
<reference evidence="1 2" key="1">
    <citation type="submission" date="2019-10" db="EMBL/GenBank/DDBJ databases">
        <title>Vibrio sp. nov. isolated from a shrimp pond.</title>
        <authorList>
            <person name="Gomez-Gil B."/>
            <person name="Enciso-Ibarra J."/>
            <person name="Enciso-Ibarra K."/>
            <person name="Bolan-Mejia C."/>
        </authorList>
    </citation>
    <scope>NUCLEOTIDE SEQUENCE [LARGE SCALE GENOMIC DNA]</scope>
    <source>
        <strain evidence="1 2">CAIM 722</strain>
    </source>
</reference>
<comment type="caution">
    <text evidence="1">The sequence shown here is derived from an EMBL/GenBank/DDBJ whole genome shotgun (WGS) entry which is preliminary data.</text>
</comment>
<evidence type="ECO:0000313" key="1">
    <source>
        <dbReference type="EMBL" id="MZI92298.1"/>
    </source>
</evidence>
<evidence type="ECO:0000313" key="2">
    <source>
        <dbReference type="Proteomes" id="UP000462621"/>
    </source>
</evidence>
<dbReference type="Pfam" id="PF11104">
    <property type="entry name" value="PilM_2"/>
    <property type="match status" value="1"/>
</dbReference>
<organism evidence="1 2">
    <name type="scientific">Vibrio eleionomae</name>
    <dbReference type="NCBI Taxonomy" id="2653505"/>
    <lineage>
        <taxon>Bacteria</taxon>
        <taxon>Pseudomonadati</taxon>
        <taxon>Pseudomonadota</taxon>
        <taxon>Gammaproteobacteria</taxon>
        <taxon>Vibrionales</taxon>
        <taxon>Vibrionaceae</taxon>
        <taxon>Vibrio</taxon>
    </lineage>
</organism>
<dbReference type="EMBL" id="WEKT01000004">
    <property type="protein sequence ID" value="MZI92298.1"/>
    <property type="molecule type" value="Genomic_DNA"/>
</dbReference>
<dbReference type="Proteomes" id="UP000462621">
    <property type="component" value="Unassembled WGS sequence"/>
</dbReference>
<dbReference type="RefSeq" id="WP_161153607.1">
    <property type="nucleotide sequence ID" value="NZ_WEKT01000004.1"/>
</dbReference>
<dbReference type="InterPro" id="IPR050696">
    <property type="entry name" value="FtsA/MreB"/>
</dbReference>
<accession>A0A7X4LHZ3</accession>
<proteinExistence type="predicted"/>
<dbReference type="PANTHER" id="PTHR32432:SF3">
    <property type="entry name" value="ETHANOLAMINE UTILIZATION PROTEIN EUTJ"/>
    <property type="match status" value="1"/>
</dbReference>
<dbReference type="InterPro" id="IPR005883">
    <property type="entry name" value="PilM"/>
</dbReference>
<evidence type="ECO:0008006" key="3">
    <source>
        <dbReference type="Google" id="ProtNLM"/>
    </source>
</evidence>